<dbReference type="PROSITE" id="PS51892">
    <property type="entry name" value="SUBTILASE"/>
    <property type="match status" value="1"/>
</dbReference>
<evidence type="ECO:0000256" key="3">
    <source>
        <dbReference type="PROSITE-ProRule" id="PRU01240"/>
    </source>
</evidence>
<comment type="similarity">
    <text evidence="3">Belongs to the peptidase S8 family.</text>
</comment>
<dbReference type="InterPro" id="IPR036852">
    <property type="entry name" value="Peptidase_S8/S53_dom_sf"/>
</dbReference>
<dbReference type="InParanoid" id="C5KFH9"/>
<dbReference type="SUPFAM" id="SSF52743">
    <property type="entry name" value="Subtilisin-like"/>
    <property type="match status" value="1"/>
</dbReference>
<evidence type="ECO:0000313" key="6">
    <source>
        <dbReference type="Proteomes" id="UP000007800"/>
    </source>
</evidence>
<dbReference type="AlphaFoldDB" id="C5KFH9"/>
<dbReference type="EMBL" id="GG672752">
    <property type="protein sequence ID" value="EER16728.1"/>
    <property type="molecule type" value="Genomic_DNA"/>
</dbReference>
<dbReference type="GO" id="GO:0006508">
    <property type="term" value="P:proteolysis"/>
    <property type="evidence" value="ECO:0007669"/>
    <property type="project" value="InterPro"/>
</dbReference>
<dbReference type="Proteomes" id="UP000007800">
    <property type="component" value="Unassembled WGS sequence"/>
</dbReference>
<dbReference type="EC" id="3.4.21.62" evidence="2"/>
<dbReference type="GeneID" id="9063838"/>
<dbReference type="Gene3D" id="3.40.50.200">
    <property type="entry name" value="Peptidase S8/S53 domain"/>
    <property type="match status" value="1"/>
</dbReference>
<sequence length="171" mass="18731">MQWHSRSKICFNTINTFGVGRLCHCPKICLYTINSFGWGGYATAPRYAFIQSIPSAIGGNGVDSDHPDLINYFWRGPADASIGYNFADDCSDVPSTLEHHGTHCTGIAATKTNNKIGIAGVANTNGPVPNVELMILPPCLPLSNELTSKKLRMYAAALLMCFLFEIQKRFE</sequence>
<evidence type="ECO:0000259" key="4">
    <source>
        <dbReference type="Pfam" id="PF00082"/>
    </source>
</evidence>
<dbReference type="RefSeq" id="XP_002784932.1">
    <property type="nucleotide sequence ID" value="XM_002784886.1"/>
</dbReference>
<feature type="domain" description="Peptidase S8/S53" evidence="4">
    <location>
        <begin position="60"/>
        <end position="123"/>
    </location>
</feature>
<evidence type="ECO:0000313" key="5">
    <source>
        <dbReference type="EMBL" id="EER16728.1"/>
    </source>
</evidence>
<evidence type="ECO:0000256" key="1">
    <source>
        <dbReference type="ARBA" id="ARBA00023529"/>
    </source>
</evidence>
<keyword evidence="6" id="KW-1185">Reference proteome</keyword>
<protein>
    <recommendedName>
        <fullName evidence="2">subtilisin</fullName>
        <ecNumber evidence="2">3.4.21.62</ecNumber>
    </recommendedName>
</protein>
<dbReference type="GO" id="GO:0004252">
    <property type="term" value="F:serine-type endopeptidase activity"/>
    <property type="evidence" value="ECO:0007669"/>
    <property type="project" value="UniProtKB-EC"/>
</dbReference>
<name>C5KFH9_PERM5</name>
<comment type="caution">
    <text evidence="3">Lacks conserved residue(s) required for the propagation of feature annotation.</text>
</comment>
<dbReference type="OrthoDB" id="531541at2759"/>
<reference evidence="5 6" key="1">
    <citation type="submission" date="2008-07" db="EMBL/GenBank/DDBJ databases">
        <authorList>
            <person name="El-Sayed N."/>
            <person name="Caler E."/>
            <person name="Inman J."/>
            <person name="Amedeo P."/>
            <person name="Hass B."/>
            <person name="Wortman J."/>
        </authorList>
    </citation>
    <scope>NUCLEOTIDE SEQUENCE [LARGE SCALE GENOMIC DNA]</scope>
    <source>
        <strain evidence="6">ATCC 50983 / TXsc</strain>
    </source>
</reference>
<dbReference type="InterPro" id="IPR000209">
    <property type="entry name" value="Peptidase_S8/S53_dom"/>
</dbReference>
<proteinExistence type="inferred from homology"/>
<comment type="catalytic activity">
    <reaction evidence="1">
        <text>Hydrolysis of proteins with broad specificity for peptide bonds, and a preference for a large uncharged residue in P1. Hydrolyzes peptide amides.</text>
        <dbReference type="EC" id="3.4.21.62"/>
    </reaction>
</comment>
<gene>
    <name evidence="5" type="ORF">Pmar_PMAR022575</name>
</gene>
<accession>C5KFH9</accession>
<dbReference type="Pfam" id="PF00082">
    <property type="entry name" value="Peptidase_S8"/>
    <property type="match status" value="1"/>
</dbReference>
<evidence type="ECO:0000256" key="2">
    <source>
        <dbReference type="ARBA" id="ARBA00023619"/>
    </source>
</evidence>
<organism evidence="6">
    <name type="scientific">Perkinsus marinus (strain ATCC 50983 / TXsc)</name>
    <dbReference type="NCBI Taxonomy" id="423536"/>
    <lineage>
        <taxon>Eukaryota</taxon>
        <taxon>Sar</taxon>
        <taxon>Alveolata</taxon>
        <taxon>Perkinsozoa</taxon>
        <taxon>Perkinsea</taxon>
        <taxon>Perkinsida</taxon>
        <taxon>Perkinsidae</taxon>
        <taxon>Perkinsus</taxon>
    </lineage>
</organism>